<organism evidence="1 2">
    <name type="scientific">Lithospermum erythrorhizon</name>
    <name type="common">Purple gromwell</name>
    <name type="synonym">Lithospermum officinale var. erythrorhizon</name>
    <dbReference type="NCBI Taxonomy" id="34254"/>
    <lineage>
        <taxon>Eukaryota</taxon>
        <taxon>Viridiplantae</taxon>
        <taxon>Streptophyta</taxon>
        <taxon>Embryophyta</taxon>
        <taxon>Tracheophyta</taxon>
        <taxon>Spermatophyta</taxon>
        <taxon>Magnoliopsida</taxon>
        <taxon>eudicotyledons</taxon>
        <taxon>Gunneridae</taxon>
        <taxon>Pentapetalae</taxon>
        <taxon>asterids</taxon>
        <taxon>lamiids</taxon>
        <taxon>Boraginales</taxon>
        <taxon>Boraginaceae</taxon>
        <taxon>Boraginoideae</taxon>
        <taxon>Lithospermeae</taxon>
        <taxon>Lithospermum</taxon>
    </lineage>
</organism>
<gene>
    <name evidence="1" type="ORF">LIER_15285</name>
</gene>
<dbReference type="Proteomes" id="UP001454036">
    <property type="component" value="Unassembled WGS sequence"/>
</dbReference>
<reference evidence="1 2" key="1">
    <citation type="submission" date="2024-01" db="EMBL/GenBank/DDBJ databases">
        <title>The complete chloroplast genome sequence of Lithospermum erythrorhizon: insights into the phylogenetic relationship among Boraginaceae species and the maternal lineages of purple gromwells.</title>
        <authorList>
            <person name="Okada T."/>
            <person name="Watanabe K."/>
        </authorList>
    </citation>
    <scope>NUCLEOTIDE SEQUENCE [LARGE SCALE GENOMIC DNA]</scope>
</reference>
<sequence length="89" mass="9790">MVGKDPHHILVHVKMLVHSKLEFFLSAVYGKYTPVDSRGLWSSLSEAVSKFEGYPWITGGDFNIVRNVIKSIGGVVSDAIGIRSSMNVL</sequence>
<protein>
    <submittedName>
        <fullName evidence="1">Uncharacterized protein</fullName>
    </submittedName>
</protein>
<comment type="caution">
    <text evidence="1">The sequence shown here is derived from an EMBL/GenBank/DDBJ whole genome shotgun (WGS) entry which is preliminary data.</text>
</comment>
<dbReference type="InterPro" id="IPR036691">
    <property type="entry name" value="Endo/exonu/phosph_ase_sf"/>
</dbReference>
<keyword evidence="2" id="KW-1185">Reference proteome</keyword>
<dbReference type="Gene3D" id="3.60.10.10">
    <property type="entry name" value="Endonuclease/exonuclease/phosphatase"/>
    <property type="match status" value="1"/>
</dbReference>
<dbReference type="EMBL" id="BAABME010003282">
    <property type="protein sequence ID" value="GAA0158197.1"/>
    <property type="molecule type" value="Genomic_DNA"/>
</dbReference>
<proteinExistence type="predicted"/>
<dbReference type="SUPFAM" id="SSF56219">
    <property type="entry name" value="DNase I-like"/>
    <property type="match status" value="1"/>
</dbReference>
<name>A0AAV3Q2A4_LITER</name>
<accession>A0AAV3Q2A4</accession>
<evidence type="ECO:0000313" key="2">
    <source>
        <dbReference type="Proteomes" id="UP001454036"/>
    </source>
</evidence>
<evidence type="ECO:0000313" key="1">
    <source>
        <dbReference type="EMBL" id="GAA0158197.1"/>
    </source>
</evidence>
<dbReference type="AlphaFoldDB" id="A0AAV3Q2A4"/>